<reference evidence="2" key="1">
    <citation type="submission" date="2022-08" db="EMBL/GenBank/DDBJ databases">
        <authorList>
            <person name="Gutierrez-Valencia J."/>
        </authorList>
    </citation>
    <scope>NUCLEOTIDE SEQUENCE</scope>
</reference>
<evidence type="ECO:0000313" key="1">
    <source>
        <dbReference type="EMBL" id="CAI0556239.1"/>
    </source>
</evidence>
<dbReference type="Proteomes" id="UP001154282">
    <property type="component" value="Unassembled WGS sequence"/>
</dbReference>
<proteinExistence type="predicted"/>
<organism evidence="2 3">
    <name type="scientific">Linum tenue</name>
    <dbReference type="NCBI Taxonomy" id="586396"/>
    <lineage>
        <taxon>Eukaryota</taxon>
        <taxon>Viridiplantae</taxon>
        <taxon>Streptophyta</taxon>
        <taxon>Embryophyta</taxon>
        <taxon>Tracheophyta</taxon>
        <taxon>Spermatophyta</taxon>
        <taxon>Magnoliopsida</taxon>
        <taxon>eudicotyledons</taxon>
        <taxon>Gunneridae</taxon>
        <taxon>Pentapetalae</taxon>
        <taxon>rosids</taxon>
        <taxon>fabids</taxon>
        <taxon>Malpighiales</taxon>
        <taxon>Linaceae</taxon>
        <taxon>Linum</taxon>
    </lineage>
</organism>
<keyword evidence="3" id="KW-1185">Reference proteome</keyword>
<accession>A0AAV0RIF3</accession>
<dbReference type="EMBL" id="CAMGYJ010000010">
    <property type="protein sequence ID" value="CAI0556239.1"/>
    <property type="molecule type" value="Genomic_DNA"/>
</dbReference>
<name>A0AAV0RIF3_9ROSI</name>
<dbReference type="AlphaFoldDB" id="A0AAV0RIF3"/>
<evidence type="ECO:0000313" key="2">
    <source>
        <dbReference type="EMBL" id="CAI0556314.1"/>
    </source>
</evidence>
<gene>
    <name evidence="1" type="ORF">LITE_LOCUS47893</name>
    <name evidence="2" type="ORF">LITE_LOCUS47928</name>
</gene>
<protein>
    <submittedName>
        <fullName evidence="2">Uncharacterized protein</fullName>
    </submittedName>
</protein>
<comment type="caution">
    <text evidence="2">The sequence shown here is derived from an EMBL/GenBank/DDBJ whole genome shotgun (WGS) entry which is preliminary data.</text>
</comment>
<evidence type="ECO:0000313" key="3">
    <source>
        <dbReference type="Proteomes" id="UP001154282"/>
    </source>
</evidence>
<dbReference type="EMBL" id="CAMGYJ010000010">
    <property type="protein sequence ID" value="CAI0556314.1"/>
    <property type="molecule type" value="Genomic_DNA"/>
</dbReference>
<sequence length="34" mass="3814">MGSPCRNRLSSWSTSTRCGTKLVLCCRPTLTREL</sequence>